<keyword evidence="3 9" id="KW-1003">Cell membrane</keyword>
<dbReference type="InterPro" id="IPR022813">
    <property type="entry name" value="SecD/SecF_arch_bac"/>
</dbReference>
<feature type="domain" description="Protein translocase subunit SecDF P1" evidence="13">
    <location>
        <begin position="99"/>
        <end position="156"/>
    </location>
</feature>
<proteinExistence type="inferred from homology"/>
<dbReference type="EMBL" id="BJMM01000021">
    <property type="protein sequence ID" value="GEB51531.1"/>
    <property type="molecule type" value="Genomic_DNA"/>
</dbReference>
<name>A0A4Y3R1R9_STRCI</name>
<dbReference type="InterPro" id="IPR022645">
    <property type="entry name" value="SecD/SecF_bac"/>
</dbReference>
<evidence type="ECO:0000256" key="1">
    <source>
        <dbReference type="ARBA" id="ARBA00004651"/>
    </source>
</evidence>
<feature type="transmembrane region" description="Helical" evidence="9">
    <location>
        <begin position="707"/>
        <end position="728"/>
    </location>
</feature>
<comment type="subunit">
    <text evidence="9">Forms a complex with SecF. Part of the essential Sec protein translocation apparatus which comprises SecA, SecYEG and auxiliary proteins SecDF. Other proteins may also be involved.</text>
</comment>
<feature type="region of interest" description="Disordered" evidence="11">
    <location>
        <begin position="1"/>
        <end position="42"/>
    </location>
</feature>
<feature type="transmembrane region" description="Helical" evidence="9">
    <location>
        <begin position="783"/>
        <end position="809"/>
    </location>
</feature>
<dbReference type="InterPro" id="IPR048634">
    <property type="entry name" value="SecD_SecF_C"/>
</dbReference>
<evidence type="ECO:0000256" key="5">
    <source>
        <dbReference type="ARBA" id="ARBA00022927"/>
    </source>
</evidence>
<feature type="compositionally biased region" description="Basic and acidic residues" evidence="11">
    <location>
        <begin position="163"/>
        <end position="173"/>
    </location>
</feature>
<comment type="function">
    <text evidence="9">Part of the Sec protein translocase complex. Interacts with the SecYEG preprotein conducting channel. SecDF uses the proton motive force (PMF) to complete protein translocation after the ATP-dependent function of SecA.</text>
</comment>
<comment type="subunit">
    <text evidence="10">Forms a complex with SecD. Part of the essential Sec protein translocation apparatus which comprises SecA, SecYEG and auxiliary proteins SecDF. Other proteins may also be involved.</text>
</comment>
<feature type="transmembrane region" description="Helical" evidence="9">
    <location>
        <begin position="656"/>
        <end position="673"/>
    </location>
</feature>
<feature type="transmembrane region" description="Helical" evidence="9">
    <location>
        <begin position="449"/>
        <end position="471"/>
    </location>
</feature>
<dbReference type="SUPFAM" id="SSF82866">
    <property type="entry name" value="Multidrug efflux transporter AcrB transmembrane domain"/>
    <property type="match status" value="2"/>
</dbReference>
<keyword evidence="7 9" id="KW-0811">Translocation</keyword>
<evidence type="ECO:0000259" key="12">
    <source>
        <dbReference type="Pfam" id="PF02355"/>
    </source>
</evidence>
<comment type="similarity">
    <text evidence="10">Belongs to the SecD/SecF family. SecF subfamily.</text>
</comment>
<feature type="transmembrane region" description="Helical" evidence="9">
    <location>
        <begin position="329"/>
        <end position="348"/>
    </location>
</feature>
<evidence type="ECO:0000259" key="14">
    <source>
        <dbReference type="Pfam" id="PF22599"/>
    </source>
</evidence>
<keyword evidence="16" id="KW-1185">Reference proteome</keyword>
<dbReference type="Proteomes" id="UP000319210">
    <property type="component" value="Unassembled WGS sequence"/>
</dbReference>
<dbReference type="InterPro" id="IPR048631">
    <property type="entry name" value="SecD_1st"/>
</dbReference>
<feature type="transmembrane region" description="Helical" evidence="9">
    <location>
        <begin position="759"/>
        <end position="777"/>
    </location>
</feature>
<feature type="region of interest" description="Disordered" evidence="11">
    <location>
        <begin position="408"/>
        <end position="428"/>
    </location>
</feature>
<dbReference type="OrthoDB" id="9774769at2"/>
<dbReference type="PANTHER" id="PTHR30081">
    <property type="entry name" value="PROTEIN-EXPORT MEMBRANE PROTEIN SEC"/>
    <property type="match status" value="1"/>
</dbReference>
<keyword evidence="4 9" id="KW-0812">Transmembrane</keyword>
<dbReference type="GO" id="GO:0006605">
    <property type="term" value="P:protein targeting"/>
    <property type="evidence" value="ECO:0007669"/>
    <property type="project" value="UniProtKB-UniRule"/>
</dbReference>
<feature type="compositionally biased region" description="Basic and acidic residues" evidence="11">
    <location>
        <begin position="824"/>
        <end position="838"/>
    </location>
</feature>
<dbReference type="NCBIfam" id="TIGR01129">
    <property type="entry name" value="secD"/>
    <property type="match status" value="1"/>
</dbReference>
<comment type="subcellular location">
    <subcellularLocation>
        <location evidence="1 9">Cell membrane</location>
        <topology evidence="1 9">Multi-pass membrane protein</topology>
    </subcellularLocation>
</comment>
<keyword evidence="6 9" id="KW-1133">Transmembrane helix</keyword>
<dbReference type="PANTHER" id="PTHR30081:SF1">
    <property type="entry name" value="PROTEIN TRANSLOCASE SUBUNIT SECD"/>
    <property type="match status" value="1"/>
</dbReference>
<dbReference type="InterPro" id="IPR005791">
    <property type="entry name" value="SecD"/>
</dbReference>
<feature type="transmembrane region" description="Helical" evidence="9">
    <location>
        <begin position="680"/>
        <end position="701"/>
    </location>
</feature>
<dbReference type="HAMAP" id="MF_01463_B">
    <property type="entry name" value="SecD_B"/>
    <property type="match status" value="1"/>
</dbReference>
<evidence type="ECO:0000259" key="13">
    <source>
        <dbReference type="Pfam" id="PF21760"/>
    </source>
</evidence>
<protein>
    <recommendedName>
        <fullName evidence="9 10">Multifunctional fusion protein</fullName>
    </recommendedName>
    <domain>
        <recommendedName>
            <fullName evidence="9">Protein translocase subunit SecD</fullName>
        </recommendedName>
    </domain>
    <domain>
        <recommendedName>
            <fullName evidence="10">Protein-export membrane protein SecF</fullName>
        </recommendedName>
    </domain>
</protein>
<comment type="similarity">
    <text evidence="9">Belongs to the SecD/SecF family. SecD subfamily.</text>
</comment>
<organism evidence="15 16">
    <name type="scientific">Streptomyces cacaoi</name>
    <dbReference type="NCBI Taxonomy" id="1898"/>
    <lineage>
        <taxon>Bacteria</taxon>
        <taxon>Bacillati</taxon>
        <taxon>Actinomycetota</taxon>
        <taxon>Actinomycetes</taxon>
        <taxon>Kitasatosporales</taxon>
        <taxon>Streptomycetaceae</taxon>
        <taxon>Streptomyces</taxon>
    </lineage>
</organism>
<evidence type="ECO:0000256" key="4">
    <source>
        <dbReference type="ARBA" id="ARBA00022692"/>
    </source>
</evidence>
<keyword evidence="2 9" id="KW-0813">Transport</keyword>
<keyword evidence="5 9" id="KW-0653">Protein transport</keyword>
<feature type="compositionally biased region" description="Low complexity" evidence="11">
    <location>
        <begin position="10"/>
        <end position="38"/>
    </location>
</feature>
<evidence type="ECO:0000256" key="11">
    <source>
        <dbReference type="SAM" id="MobiDB-lite"/>
    </source>
</evidence>
<comment type="caution">
    <text evidence="15">The sequence shown here is derived from an EMBL/GenBank/DDBJ whole genome shotgun (WGS) entry which is preliminary data.</text>
</comment>
<dbReference type="AlphaFoldDB" id="A0A4Y3R1R9"/>
<feature type="compositionally biased region" description="Basic and acidic residues" evidence="11">
    <location>
        <begin position="201"/>
        <end position="211"/>
    </location>
</feature>
<feature type="region of interest" description="Disordered" evidence="11">
    <location>
        <begin position="159"/>
        <end position="216"/>
    </location>
</feature>
<keyword evidence="8 9" id="KW-0472">Membrane</keyword>
<reference evidence="15 16" key="1">
    <citation type="submission" date="2019-06" db="EMBL/GenBank/DDBJ databases">
        <title>Whole genome shotgun sequence of Streptomyces cacaoi subsp. cacaoi NBRC 12748.</title>
        <authorList>
            <person name="Hosoyama A."/>
            <person name="Uohara A."/>
            <person name="Ohji S."/>
            <person name="Ichikawa N."/>
        </authorList>
    </citation>
    <scope>NUCLEOTIDE SEQUENCE [LARGE SCALE GENOMIC DNA]</scope>
    <source>
        <strain evidence="15 16">NBRC 12748</strain>
    </source>
</reference>
<dbReference type="Pfam" id="PF02355">
    <property type="entry name" value="SecD_SecF_C"/>
    <property type="match status" value="2"/>
</dbReference>
<evidence type="ECO:0000313" key="16">
    <source>
        <dbReference type="Proteomes" id="UP000319210"/>
    </source>
</evidence>
<feature type="domain" description="Protein export membrane protein SecD/SecF C-terminal" evidence="12">
    <location>
        <begin position="628"/>
        <end position="811"/>
    </location>
</feature>
<dbReference type="InterPro" id="IPR005665">
    <property type="entry name" value="SecF_bac"/>
</dbReference>
<evidence type="ECO:0000256" key="3">
    <source>
        <dbReference type="ARBA" id="ARBA00022475"/>
    </source>
</evidence>
<evidence type="ECO:0000256" key="10">
    <source>
        <dbReference type="HAMAP-Rule" id="MF_01464"/>
    </source>
</evidence>
<dbReference type="Gene3D" id="3.30.1360.200">
    <property type="match status" value="1"/>
</dbReference>
<dbReference type="Pfam" id="PF07549">
    <property type="entry name" value="Sec_GG"/>
    <property type="match status" value="2"/>
</dbReference>
<feature type="region of interest" description="Disordered" evidence="11">
    <location>
        <begin position="811"/>
        <end position="838"/>
    </location>
</feature>
<dbReference type="NCBIfam" id="NF009583">
    <property type="entry name" value="PRK13024.1-3"/>
    <property type="match status" value="1"/>
</dbReference>
<evidence type="ECO:0000256" key="2">
    <source>
        <dbReference type="ARBA" id="ARBA00022448"/>
    </source>
</evidence>
<dbReference type="HAMAP" id="MF_01464_B">
    <property type="entry name" value="SecF_B"/>
    <property type="match status" value="1"/>
</dbReference>
<dbReference type="Gene3D" id="1.20.1640.10">
    <property type="entry name" value="Multidrug efflux transporter AcrB transmembrane domain"/>
    <property type="match status" value="2"/>
</dbReference>
<comment type="caution">
    <text evidence="9">Lacks conserved residue(s) required for the propagation of feature annotation.</text>
</comment>
<dbReference type="Gene3D" id="3.30.70.3400">
    <property type="match status" value="1"/>
</dbReference>
<dbReference type="InterPro" id="IPR054384">
    <property type="entry name" value="SecDF_P1_head"/>
</dbReference>
<gene>
    <name evidence="9" type="primary">secD</name>
    <name evidence="10" type="synonym">secF</name>
    <name evidence="15" type="ORF">SCA03_40820</name>
</gene>
<dbReference type="InterPro" id="IPR022646">
    <property type="entry name" value="SecD/SecF_CS"/>
</dbReference>
<feature type="domain" description="SecDF P1 head subdomain" evidence="14">
    <location>
        <begin position="179"/>
        <end position="304"/>
    </location>
</feature>
<evidence type="ECO:0000256" key="6">
    <source>
        <dbReference type="ARBA" id="ARBA00022989"/>
    </source>
</evidence>
<evidence type="ECO:0000256" key="7">
    <source>
        <dbReference type="ARBA" id="ARBA00023010"/>
    </source>
</evidence>
<dbReference type="NCBIfam" id="TIGR00916">
    <property type="entry name" value="2A0604s01"/>
    <property type="match status" value="1"/>
</dbReference>
<evidence type="ECO:0000313" key="15">
    <source>
        <dbReference type="EMBL" id="GEB51531.1"/>
    </source>
</evidence>
<dbReference type="GO" id="GO:0043952">
    <property type="term" value="P:protein transport by the Sec complex"/>
    <property type="evidence" value="ECO:0007669"/>
    <property type="project" value="UniProtKB-UniRule"/>
</dbReference>
<dbReference type="NCBIfam" id="TIGR00966">
    <property type="entry name" value="transloc_SecF"/>
    <property type="match status" value="1"/>
</dbReference>
<accession>A0A4Y3R1R9</accession>
<feature type="transmembrane region" description="Helical" evidence="9">
    <location>
        <begin position="477"/>
        <end position="501"/>
    </location>
</feature>
<feature type="transmembrane region" description="Helical" evidence="9">
    <location>
        <begin position="379"/>
        <end position="397"/>
    </location>
</feature>
<dbReference type="Pfam" id="PF21760">
    <property type="entry name" value="SecD_1st"/>
    <property type="match status" value="1"/>
</dbReference>
<dbReference type="InterPro" id="IPR055344">
    <property type="entry name" value="SecD_SecF_C_bact"/>
</dbReference>
<evidence type="ECO:0000256" key="9">
    <source>
        <dbReference type="HAMAP-Rule" id="MF_01463"/>
    </source>
</evidence>
<feature type="transmembrane region" description="Helical" evidence="9">
    <location>
        <begin position="542"/>
        <end position="560"/>
    </location>
</feature>
<feature type="domain" description="Protein export membrane protein SecD/SecF C-terminal" evidence="12">
    <location>
        <begin position="307"/>
        <end position="406"/>
    </location>
</feature>
<dbReference type="GO" id="GO:0065002">
    <property type="term" value="P:intracellular protein transmembrane transport"/>
    <property type="evidence" value="ECO:0007669"/>
    <property type="project" value="UniProtKB-UniRule"/>
</dbReference>
<feature type="transmembrane region" description="Helical" evidence="9">
    <location>
        <begin position="47"/>
        <end position="65"/>
    </location>
</feature>
<evidence type="ECO:0000256" key="8">
    <source>
        <dbReference type="ARBA" id="ARBA00023136"/>
    </source>
</evidence>
<dbReference type="GO" id="GO:0005886">
    <property type="term" value="C:plasma membrane"/>
    <property type="evidence" value="ECO:0007669"/>
    <property type="project" value="UniProtKB-SubCell"/>
</dbReference>
<sequence length="838" mass="87897">MSRTPTPREPGAARSSRASRGGSRPPRPRSGGAAAPPGGRRRSRAPLWRALLAFAVVGLSLFFALTSPARLGLDLQGGTRIVLETRDGPGVRADAKATDRALEVLRQRVDALGVSEPSLSRSGENRIVVELPGVQDPREAAEVIGRTAQLTFHPVEAAVPAGEAKKEKPDKKGSKGARVLPDPDAEGAALRLGPAALTGEGVKEAEPRFDTETGNGWSITVDFRGGASDSWAKLTGDAACEQPGDPARRVAIVLDDRIISAPNIQESVACKTGITGGSTQITGSFDDEEAHDLAALIKGGALPVPVEVAEQQTVGPTLGADAIEASARAAVIGLVCTAVFITVVYRLLGALATVALALYGLISYASLVALGATLTLPGLAGFVLAIGMAVDANVLVFERAREEYTRPRLRSRRAGAGTGEDGDEEDGTALDALRDRELKRALRVGFRQAYSAVIDSNVTTLLAAGLLFFFATGPVKGFGVTLSLGVLASMISAMVITRVLADWAVRRRPVRRRPGVTGLTGAARLRTRLSAGKPRLAHRPGLWLGVTTGLVLAAVAGLVVRGPEWGVEFTGGRMVEYTTSRTVDADTARAAVADAGFPRAVVQESGDDGVSVRTEQLTDDQQERIRASLEPAGGKVSVERDEMVGPSLGSELRDKALIALAIAVGAQLLYLSIRFRWTLATAAVVAMVQDVLLVVGLFAWLGKPVDSVFLAAVLTVIGYSVNDTVVVFDRLRGMRRVDRDTPLPDLADAAVMRTLPRTVNTGMGAMFILIALAVLGGDSLTDFSVALLAGVTAGMASTVLTATPLAVLLERRHPEQRTGGSRRTGREARERKGSGAVV</sequence>
<dbReference type="Pfam" id="PF22599">
    <property type="entry name" value="SecDF_P1_head"/>
    <property type="match status" value="1"/>
</dbReference>
<feature type="transmembrane region" description="Helical" evidence="9">
    <location>
        <begin position="355"/>
        <end position="373"/>
    </location>
</feature>
<dbReference type="PRINTS" id="PR01755">
    <property type="entry name" value="SECFTRNLCASE"/>
</dbReference>
<dbReference type="GO" id="GO:0015450">
    <property type="term" value="F:protein-transporting ATPase activity"/>
    <property type="evidence" value="ECO:0007669"/>
    <property type="project" value="InterPro"/>
</dbReference>